<organism evidence="2 3">
    <name type="scientific">Racocetra fulgida</name>
    <dbReference type="NCBI Taxonomy" id="60492"/>
    <lineage>
        <taxon>Eukaryota</taxon>
        <taxon>Fungi</taxon>
        <taxon>Fungi incertae sedis</taxon>
        <taxon>Mucoromycota</taxon>
        <taxon>Glomeromycotina</taxon>
        <taxon>Glomeromycetes</taxon>
        <taxon>Diversisporales</taxon>
        <taxon>Gigasporaceae</taxon>
        <taxon>Racocetra</taxon>
    </lineage>
</organism>
<dbReference type="EMBL" id="CAJVPZ010000465">
    <property type="protein sequence ID" value="CAG8466190.1"/>
    <property type="molecule type" value="Genomic_DNA"/>
</dbReference>
<comment type="caution">
    <text evidence="2">The sequence shown here is derived from an EMBL/GenBank/DDBJ whole genome shotgun (WGS) entry which is preliminary data.</text>
</comment>
<proteinExistence type="predicted"/>
<gene>
    <name evidence="2" type="ORF">RFULGI_LOCUS909</name>
</gene>
<dbReference type="OrthoDB" id="10531075at2759"/>
<feature type="region of interest" description="Disordered" evidence="1">
    <location>
        <begin position="1"/>
        <end position="27"/>
    </location>
</feature>
<reference evidence="2" key="1">
    <citation type="submission" date="2021-06" db="EMBL/GenBank/DDBJ databases">
        <authorList>
            <person name="Kallberg Y."/>
            <person name="Tangrot J."/>
            <person name="Rosling A."/>
        </authorList>
    </citation>
    <scope>NUCLEOTIDE SEQUENCE</scope>
    <source>
        <strain evidence="2">IN212</strain>
    </source>
</reference>
<evidence type="ECO:0000313" key="2">
    <source>
        <dbReference type="EMBL" id="CAG8466190.1"/>
    </source>
</evidence>
<protein>
    <submittedName>
        <fullName evidence="2">4295_t:CDS:1</fullName>
    </submittedName>
</protein>
<name>A0A9N8VTW8_9GLOM</name>
<dbReference type="AlphaFoldDB" id="A0A9N8VTW8"/>
<keyword evidence="3" id="KW-1185">Reference proteome</keyword>
<accession>A0A9N8VTW8</accession>
<dbReference type="Proteomes" id="UP000789396">
    <property type="component" value="Unassembled WGS sequence"/>
</dbReference>
<evidence type="ECO:0000313" key="3">
    <source>
        <dbReference type="Proteomes" id="UP000789396"/>
    </source>
</evidence>
<sequence>MSTSNILTHDPNDKTYDPNDETCDPDDKTPWCSSCRKFKSVIEFMRPSGRRIKKFATCNDCAEKDRIYISPDGRTSADTSDSKSSKDDLIYNLSDLKELIAIKFREGEELDANFEFTVMVDIEKETVDKDTLSLESGQDMETKKFHTIAKMLLIPLQKGSNTIRRFEIYILI</sequence>
<evidence type="ECO:0000256" key="1">
    <source>
        <dbReference type="SAM" id="MobiDB-lite"/>
    </source>
</evidence>